<feature type="compositionally biased region" description="Low complexity" evidence="1">
    <location>
        <begin position="28"/>
        <end position="40"/>
    </location>
</feature>
<dbReference type="OMA" id="THWHREP"/>
<dbReference type="Proteomes" id="UP000053246">
    <property type="component" value="Unassembled WGS sequence"/>
</dbReference>
<feature type="compositionally biased region" description="Basic and acidic residues" evidence="1">
    <location>
        <begin position="41"/>
        <end position="58"/>
    </location>
</feature>
<evidence type="ECO:0000256" key="1">
    <source>
        <dbReference type="SAM" id="MobiDB-lite"/>
    </source>
</evidence>
<name>A0A9X0LBL3_9ACTN</name>
<feature type="compositionally biased region" description="Basic and acidic residues" evidence="1">
    <location>
        <begin position="69"/>
        <end position="81"/>
    </location>
</feature>
<keyword evidence="3" id="KW-1185">Reference proteome</keyword>
<accession>A0A9X0LBL3</accession>
<gene>
    <name evidence="2" type="ORF">ADL17_12950</name>
</gene>
<dbReference type="AlphaFoldDB" id="A0A9X0LBL3"/>
<protein>
    <submittedName>
        <fullName evidence="2">Uncharacterized protein</fullName>
    </submittedName>
</protein>
<evidence type="ECO:0000313" key="2">
    <source>
        <dbReference type="EMBL" id="KUJ44140.1"/>
    </source>
</evidence>
<evidence type="ECO:0000313" key="3">
    <source>
        <dbReference type="Proteomes" id="UP000053246"/>
    </source>
</evidence>
<comment type="caution">
    <text evidence="2">The sequence shown here is derived from an EMBL/GenBank/DDBJ whole genome shotgun (WGS) entry which is preliminary data.</text>
</comment>
<feature type="region of interest" description="Disordered" evidence="1">
    <location>
        <begin position="18"/>
        <end position="81"/>
    </location>
</feature>
<dbReference type="EMBL" id="LMWI01000002">
    <property type="protein sequence ID" value="KUJ44140.1"/>
    <property type="molecule type" value="Genomic_DNA"/>
</dbReference>
<reference evidence="2 3" key="1">
    <citation type="submission" date="2015-10" db="EMBL/GenBank/DDBJ databases">
        <authorList>
            <person name="Ju K.-S."/>
            <person name="Doroghazi J.R."/>
            <person name="Metcalf W.W."/>
        </authorList>
    </citation>
    <scope>NUCLEOTIDE SEQUENCE [LARGE SCALE GENOMIC DNA]</scope>
    <source>
        <strain evidence="2 3">NRRL B-24793</strain>
    </source>
</reference>
<sequence length="81" mass="9443">MAIRSELRDILRWLLRRADLPPPPGTGQRHQAAEQAAAQRRLLDQAKRSRDTHWHREPIQTTPYAPTTRDQRTGDATRSHR</sequence>
<proteinExistence type="predicted"/>
<organism evidence="2 3">
    <name type="scientific">Micromonospora maris</name>
    <dbReference type="NCBI Taxonomy" id="1003110"/>
    <lineage>
        <taxon>Bacteria</taxon>
        <taxon>Bacillati</taxon>
        <taxon>Actinomycetota</taxon>
        <taxon>Actinomycetes</taxon>
        <taxon>Micromonosporales</taxon>
        <taxon>Micromonosporaceae</taxon>
        <taxon>Micromonospora</taxon>
    </lineage>
</organism>